<protein>
    <submittedName>
        <fullName evidence="1">Uncharacterized protein</fullName>
    </submittedName>
</protein>
<sequence>MKTQGQVIMLPNQMKEEENKALGTGNEAIKLFEEYVQLGQVKFHRSLTPVGWKGKPWGITFSDGSDKTYGAVLYLRWETDQGVDVRLVKSKAKLVPLDQKGDAIKAEIGGAVFAVHLKKYFEKHGRMEVERWFHLVDSQTVLGAIQCDNYGYQTLFANRVGEIQKAGPVRDWWWIPGDFNIADLIMRGGTPRAPKEHDL</sequence>
<comment type="caution">
    <text evidence="1">The sequence shown here is derived from an EMBL/GenBank/DDBJ whole genome shotgun (WGS) entry which is preliminary data.</text>
</comment>
<dbReference type="Pfam" id="PF05380">
    <property type="entry name" value="Peptidase_A17"/>
    <property type="match status" value="1"/>
</dbReference>
<dbReference type="PANTHER" id="PTHR22955:SF67">
    <property type="entry name" value="ASPARTIC PUTATIVE DOMAIN-CONTAINING PROTEIN-RELATED"/>
    <property type="match status" value="1"/>
</dbReference>
<proteinExistence type="predicted"/>
<evidence type="ECO:0000313" key="2">
    <source>
        <dbReference type="Proteomes" id="UP001274896"/>
    </source>
</evidence>
<dbReference type="AlphaFoldDB" id="A0AAE0Q1Q1"/>
<dbReference type="InterPro" id="IPR008042">
    <property type="entry name" value="Retrotrans_Pao"/>
</dbReference>
<feature type="non-terminal residue" evidence="1">
    <location>
        <position position="199"/>
    </location>
</feature>
<name>A0AAE0Q1Q1_9TELE</name>
<dbReference type="Proteomes" id="UP001274896">
    <property type="component" value="Unassembled WGS sequence"/>
</dbReference>
<dbReference type="PANTHER" id="PTHR22955">
    <property type="entry name" value="RETROTRANSPOSON"/>
    <property type="match status" value="1"/>
</dbReference>
<accession>A0AAE0Q1Q1</accession>
<evidence type="ECO:0000313" key="1">
    <source>
        <dbReference type="EMBL" id="KAK3512121.1"/>
    </source>
</evidence>
<keyword evidence="2" id="KW-1185">Reference proteome</keyword>
<gene>
    <name evidence="1" type="ORF">QTP70_031239</name>
</gene>
<reference evidence="1" key="1">
    <citation type="submission" date="2023-06" db="EMBL/GenBank/DDBJ databases">
        <title>Male Hemibagrus guttatus genome.</title>
        <authorList>
            <person name="Bian C."/>
        </authorList>
    </citation>
    <scope>NUCLEOTIDE SEQUENCE</scope>
    <source>
        <strain evidence="1">Male_cb2023</strain>
        <tissue evidence="1">Muscle</tissue>
    </source>
</reference>
<organism evidence="1 2">
    <name type="scientific">Hemibagrus guttatus</name>
    <dbReference type="NCBI Taxonomy" id="175788"/>
    <lineage>
        <taxon>Eukaryota</taxon>
        <taxon>Metazoa</taxon>
        <taxon>Chordata</taxon>
        <taxon>Craniata</taxon>
        <taxon>Vertebrata</taxon>
        <taxon>Euteleostomi</taxon>
        <taxon>Actinopterygii</taxon>
        <taxon>Neopterygii</taxon>
        <taxon>Teleostei</taxon>
        <taxon>Ostariophysi</taxon>
        <taxon>Siluriformes</taxon>
        <taxon>Bagridae</taxon>
        <taxon>Hemibagrus</taxon>
    </lineage>
</organism>
<dbReference type="EMBL" id="JAUCMX010000024">
    <property type="protein sequence ID" value="KAK3512121.1"/>
    <property type="molecule type" value="Genomic_DNA"/>
</dbReference>